<dbReference type="SUPFAM" id="SSF49464">
    <property type="entry name" value="Carboxypeptidase regulatory domain-like"/>
    <property type="match status" value="1"/>
</dbReference>
<dbReference type="Pfam" id="PF07715">
    <property type="entry name" value="Plug"/>
    <property type="match status" value="1"/>
</dbReference>
<keyword evidence="2 7" id="KW-0813">Transport</keyword>
<evidence type="ECO:0000256" key="2">
    <source>
        <dbReference type="ARBA" id="ARBA00022448"/>
    </source>
</evidence>
<comment type="similarity">
    <text evidence="7">Belongs to the TonB-dependent receptor family.</text>
</comment>
<dbReference type="InterPro" id="IPR023996">
    <property type="entry name" value="TonB-dep_OMP_SusC/RagA"/>
</dbReference>
<keyword evidence="11" id="KW-1185">Reference proteome</keyword>
<dbReference type="InterPro" id="IPR039426">
    <property type="entry name" value="TonB-dep_rcpt-like"/>
</dbReference>
<evidence type="ECO:0000256" key="3">
    <source>
        <dbReference type="ARBA" id="ARBA00022452"/>
    </source>
</evidence>
<keyword evidence="3 7" id="KW-1134">Transmembrane beta strand</keyword>
<gene>
    <name evidence="10" type="ORF">GGR06_001115</name>
</gene>
<keyword evidence="4 7" id="KW-0812">Transmembrane</keyword>
<dbReference type="InterPro" id="IPR037066">
    <property type="entry name" value="Plug_dom_sf"/>
</dbReference>
<dbReference type="Gene3D" id="2.170.130.10">
    <property type="entry name" value="TonB-dependent receptor, plug domain"/>
    <property type="match status" value="1"/>
</dbReference>
<comment type="caution">
    <text evidence="10">The sequence shown here is derived from an EMBL/GenBank/DDBJ whole genome shotgun (WGS) entry which is preliminary data.</text>
</comment>
<protein>
    <submittedName>
        <fullName evidence="10">TonB-linked SusC/RagA family outer membrane protein</fullName>
    </submittedName>
</protein>
<organism evidence="10 11">
    <name type="scientific">Bacteroides reticulotermitis</name>
    <dbReference type="NCBI Taxonomy" id="1133319"/>
    <lineage>
        <taxon>Bacteria</taxon>
        <taxon>Pseudomonadati</taxon>
        <taxon>Bacteroidota</taxon>
        <taxon>Bacteroidia</taxon>
        <taxon>Bacteroidales</taxon>
        <taxon>Bacteroidaceae</taxon>
        <taxon>Bacteroides</taxon>
    </lineage>
</organism>
<dbReference type="SUPFAM" id="SSF56935">
    <property type="entry name" value="Porins"/>
    <property type="match status" value="1"/>
</dbReference>
<evidence type="ECO:0000313" key="10">
    <source>
        <dbReference type="EMBL" id="MBB4043348.1"/>
    </source>
</evidence>
<sequence>MENVKKQFRKIPCLLLFMLVGCLLTAHAQNITVKGVVIDARGERIIGANVILKGNKSVGTISDLDGNFVLSVPKERSVLVISYIGMKAQELKVTGTKLMSVILEDDFEQLDEVVVVGYGQQKKASVVGAITQTTGQVLERAGGISDIATALTGNLPGVITTASSGMPGEEEPKIVIRGASSWNSSDPLVLVDGIERPMSSVDISSVQSISVLKDASATAVYGVKGANGVILVTTKRGQEGKAQINVTANATMKVPSKLPNKLDSYDALMARNVAIENELSLNPDSWSYIKPQSVIDKYRYPANLEESERYPNVDWQKVLFKDYTMSYNANVNVNGGTNFVKYFASIDYVHEGDLFRLFDNGRDYNSGYGYDRINARSNLDFQITKTTVFKVSLAGSTGYKKTPYNNAGYSSSSDWSVAQQWAGAYNIAPDVFLPKYADGSWGYYPNISNVTNSAENLSLGGTMNTTTTQINTDFVLEQDLKFITKGLSARGMVSWDNTFVEWKRGINDLYNDAQHKWINPDTGVATYKKEYDNNTGFDFMQGVMWNIEGGEVQNWATQRSLNYQLQLNWDRSFEKHNVTAMGLFSRQESAIGSVIPSYREDWAFRTTYNYADRYFIEYNGAYNGSEKFSKENRFAFFNSGAIGWMVSEEKFMKGLKFLDMLKLRASYGEIGDDNVKTRWLYMNQWAYGGTSSLDINRGESPYTWYRESSVGNPDVHWEKVKKLNFGLDYAFLNGLFAGSVEIFRDKRTDILVDGGSRSVPSYFGATPVTANLGKVRTKGYELELRFNKTFANSMRLWANFSMTHAESKVLEKDDAPLLDSYRKTAGYSIGQNKSYIDAGYINSYDQLYGSPKHDTSDSQRLPGDYYIIDFNGDGVVDSKDQAPYGYSDTPQNTYNATIGFEWKGFSAFVQFYGVNNVTRVVQLTSFGSQMNTVYDMGSWWSKDNQNADVVVPRWLSKTSGYSNGTQYYYDGSYIRLKNAEIAYTFYQPWVKKLGVSNLKIYLNGNNLWVWSRMPDDRESNFAGSGSQGAYPTVRRFNLGVKFTL</sequence>
<dbReference type="InterPro" id="IPR008969">
    <property type="entry name" value="CarboxyPept-like_regulatory"/>
</dbReference>
<keyword evidence="5 7" id="KW-0472">Membrane</keyword>
<dbReference type="Pfam" id="PF13715">
    <property type="entry name" value="CarbopepD_reg_2"/>
    <property type="match status" value="1"/>
</dbReference>
<dbReference type="GO" id="GO:0009279">
    <property type="term" value="C:cell outer membrane"/>
    <property type="evidence" value="ECO:0007669"/>
    <property type="project" value="UniProtKB-SubCell"/>
</dbReference>
<dbReference type="NCBIfam" id="TIGR04057">
    <property type="entry name" value="SusC_RagA_signa"/>
    <property type="match status" value="1"/>
</dbReference>
<reference evidence="10" key="1">
    <citation type="submission" date="2020-08" db="EMBL/GenBank/DDBJ databases">
        <title>Genomic Encyclopedia of Type Strains, Phase IV (KMG-IV): sequencing the most valuable type-strain genomes for metagenomic binning, comparative biology and taxonomic classification.</title>
        <authorList>
            <person name="Goeker M."/>
        </authorList>
    </citation>
    <scope>NUCLEOTIDE SEQUENCE [LARGE SCALE GENOMIC DNA]</scope>
    <source>
        <strain evidence="10">DSM 105720</strain>
    </source>
</reference>
<evidence type="ECO:0000256" key="7">
    <source>
        <dbReference type="PROSITE-ProRule" id="PRU01360"/>
    </source>
</evidence>
<feature type="chain" id="PRO_5032427981" evidence="8">
    <location>
        <begin position="29"/>
        <end position="1044"/>
    </location>
</feature>
<feature type="signal peptide" evidence="8">
    <location>
        <begin position="1"/>
        <end position="28"/>
    </location>
</feature>
<evidence type="ECO:0000256" key="6">
    <source>
        <dbReference type="ARBA" id="ARBA00023237"/>
    </source>
</evidence>
<dbReference type="FunFam" id="2.60.40.1120:FF:000003">
    <property type="entry name" value="Outer membrane protein Omp121"/>
    <property type="match status" value="1"/>
</dbReference>
<dbReference type="InterPro" id="IPR023997">
    <property type="entry name" value="TonB-dep_OMP_SusC/RagA_CS"/>
</dbReference>
<feature type="domain" description="TonB-dependent receptor plug" evidence="9">
    <location>
        <begin position="123"/>
        <end position="229"/>
    </location>
</feature>
<proteinExistence type="inferred from homology"/>
<evidence type="ECO:0000256" key="5">
    <source>
        <dbReference type="ARBA" id="ARBA00023136"/>
    </source>
</evidence>
<dbReference type="NCBIfam" id="TIGR04056">
    <property type="entry name" value="OMP_RagA_SusC"/>
    <property type="match status" value="1"/>
</dbReference>
<evidence type="ECO:0000313" key="11">
    <source>
        <dbReference type="Proteomes" id="UP000560658"/>
    </source>
</evidence>
<evidence type="ECO:0000256" key="4">
    <source>
        <dbReference type="ARBA" id="ARBA00022692"/>
    </source>
</evidence>
<dbReference type="PROSITE" id="PS52016">
    <property type="entry name" value="TONB_DEPENDENT_REC_3"/>
    <property type="match status" value="1"/>
</dbReference>
<dbReference type="FunFam" id="2.170.130.10:FF:000003">
    <property type="entry name" value="SusC/RagA family TonB-linked outer membrane protein"/>
    <property type="match status" value="1"/>
</dbReference>
<dbReference type="InterPro" id="IPR036942">
    <property type="entry name" value="Beta-barrel_TonB_sf"/>
</dbReference>
<dbReference type="InterPro" id="IPR012910">
    <property type="entry name" value="Plug_dom"/>
</dbReference>
<comment type="subcellular location">
    <subcellularLocation>
        <location evidence="1 7">Cell outer membrane</location>
        <topology evidence="1 7">Multi-pass membrane protein</topology>
    </subcellularLocation>
</comment>
<dbReference type="Proteomes" id="UP000560658">
    <property type="component" value="Unassembled WGS sequence"/>
</dbReference>
<dbReference type="PROSITE" id="PS51257">
    <property type="entry name" value="PROKAR_LIPOPROTEIN"/>
    <property type="match status" value="1"/>
</dbReference>
<accession>A0A840CZ07</accession>
<dbReference type="Gene3D" id="2.40.170.20">
    <property type="entry name" value="TonB-dependent receptor, beta-barrel domain"/>
    <property type="match status" value="1"/>
</dbReference>
<evidence type="ECO:0000259" key="9">
    <source>
        <dbReference type="Pfam" id="PF07715"/>
    </source>
</evidence>
<dbReference type="AlphaFoldDB" id="A0A840CZ07"/>
<name>A0A840CZ07_9BACE</name>
<dbReference type="EMBL" id="JACIER010000003">
    <property type="protein sequence ID" value="MBB4043348.1"/>
    <property type="molecule type" value="Genomic_DNA"/>
</dbReference>
<evidence type="ECO:0000256" key="8">
    <source>
        <dbReference type="SAM" id="SignalP"/>
    </source>
</evidence>
<evidence type="ECO:0000256" key="1">
    <source>
        <dbReference type="ARBA" id="ARBA00004571"/>
    </source>
</evidence>
<keyword evidence="6 7" id="KW-0998">Cell outer membrane</keyword>
<keyword evidence="8" id="KW-0732">Signal</keyword>
<dbReference type="Gene3D" id="2.60.40.1120">
    <property type="entry name" value="Carboxypeptidase-like, regulatory domain"/>
    <property type="match status" value="1"/>
</dbReference>